<keyword evidence="2 5" id="KW-0547">Nucleotide-binding</keyword>
<feature type="region of interest" description="Disordered" evidence="7">
    <location>
        <begin position="1"/>
        <end position="22"/>
    </location>
</feature>
<comment type="function">
    <text evidence="5">Catalyzes the phosphorylation of the 3'-hydroxyl group of dephosphocoenzyme A to form coenzyme A.</text>
</comment>
<comment type="pathway">
    <text evidence="5">Cofactor biosynthesis; coenzyme A biosynthesis; CoA from (R)-pantothenate: step 5/5.</text>
</comment>
<dbReference type="GO" id="GO:0005737">
    <property type="term" value="C:cytoplasm"/>
    <property type="evidence" value="ECO:0007669"/>
    <property type="project" value="UniProtKB-SubCell"/>
</dbReference>
<sequence length="235" mass="24601">MSVVDGRLPQGPSPPTEGGRGTPLWIGITGNIACGKSAVLAMLGEAGAATIDADGVYASLVVPGSPLLDRIASEFGRSVMTTDGALDRRALAGIVFSDPAALASLDRIVRPPVVSEILRRAEAAGSKIVAIDAIKLIESGLADRCNEVWVVRCGPETQLARLMARNGLDLEGARKRISSQPPVAMKLARADRTIDNDGPITDTRIQVGTALGAAIREHELRHEAQQSAVAETRKG</sequence>
<gene>
    <name evidence="5" type="primary">coaE</name>
    <name evidence="8" type="ORF">AVDCRST_MAG59-4760</name>
</gene>
<evidence type="ECO:0000256" key="1">
    <source>
        <dbReference type="ARBA" id="ARBA00009018"/>
    </source>
</evidence>
<dbReference type="GO" id="GO:0015937">
    <property type="term" value="P:coenzyme A biosynthetic process"/>
    <property type="evidence" value="ECO:0007669"/>
    <property type="project" value="UniProtKB-UniRule"/>
</dbReference>
<evidence type="ECO:0000256" key="6">
    <source>
        <dbReference type="NCBIfam" id="TIGR00152"/>
    </source>
</evidence>
<keyword evidence="4 5" id="KW-0173">Coenzyme A biosynthesis</keyword>
<evidence type="ECO:0000256" key="2">
    <source>
        <dbReference type="ARBA" id="ARBA00022741"/>
    </source>
</evidence>
<dbReference type="PROSITE" id="PS51219">
    <property type="entry name" value="DPCK"/>
    <property type="match status" value="1"/>
</dbReference>
<dbReference type="EMBL" id="CADCWF010000343">
    <property type="protein sequence ID" value="CAA9580805.1"/>
    <property type="molecule type" value="Genomic_DNA"/>
</dbReference>
<evidence type="ECO:0000313" key="8">
    <source>
        <dbReference type="EMBL" id="CAA9580805.1"/>
    </source>
</evidence>
<dbReference type="GO" id="GO:0004140">
    <property type="term" value="F:dephospho-CoA kinase activity"/>
    <property type="evidence" value="ECO:0007669"/>
    <property type="project" value="UniProtKB-UniRule"/>
</dbReference>
<evidence type="ECO:0000256" key="4">
    <source>
        <dbReference type="ARBA" id="ARBA00022993"/>
    </source>
</evidence>
<dbReference type="UniPathway" id="UPA00241">
    <property type="reaction ID" value="UER00356"/>
</dbReference>
<dbReference type="PANTHER" id="PTHR10695">
    <property type="entry name" value="DEPHOSPHO-COA KINASE-RELATED"/>
    <property type="match status" value="1"/>
</dbReference>
<dbReference type="AlphaFoldDB" id="A0A6J4VIY4"/>
<organism evidence="8">
    <name type="scientific">uncultured Thermomicrobiales bacterium</name>
    <dbReference type="NCBI Taxonomy" id="1645740"/>
    <lineage>
        <taxon>Bacteria</taxon>
        <taxon>Pseudomonadati</taxon>
        <taxon>Thermomicrobiota</taxon>
        <taxon>Thermomicrobia</taxon>
        <taxon>Thermomicrobiales</taxon>
        <taxon>environmental samples</taxon>
    </lineage>
</organism>
<comment type="catalytic activity">
    <reaction evidence="5">
        <text>3'-dephospho-CoA + ATP = ADP + CoA + H(+)</text>
        <dbReference type="Rhea" id="RHEA:18245"/>
        <dbReference type="ChEBI" id="CHEBI:15378"/>
        <dbReference type="ChEBI" id="CHEBI:30616"/>
        <dbReference type="ChEBI" id="CHEBI:57287"/>
        <dbReference type="ChEBI" id="CHEBI:57328"/>
        <dbReference type="ChEBI" id="CHEBI:456216"/>
        <dbReference type="EC" id="2.7.1.24"/>
    </reaction>
</comment>
<dbReference type="HAMAP" id="MF_00376">
    <property type="entry name" value="Dephospho_CoA_kinase"/>
    <property type="match status" value="1"/>
</dbReference>
<evidence type="ECO:0000256" key="3">
    <source>
        <dbReference type="ARBA" id="ARBA00022840"/>
    </source>
</evidence>
<dbReference type="EC" id="2.7.1.24" evidence="5 6"/>
<dbReference type="Pfam" id="PF01121">
    <property type="entry name" value="CoaE"/>
    <property type="match status" value="1"/>
</dbReference>
<keyword evidence="3 5" id="KW-0067">ATP-binding</keyword>
<reference evidence="8" key="1">
    <citation type="submission" date="2020-02" db="EMBL/GenBank/DDBJ databases">
        <authorList>
            <person name="Meier V. D."/>
        </authorList>
    </citation>
    <scope>NUCLEOTIDE SEQUENCE</scope>
    <source>
        <strain evidence="8">AVDCRST_MAG59</strain>
    </source>
</reference>
<accession>A0A6J4VIY4</accession>
<dbReference type="Gene3D" id="3.40.50.300">
    <property type="entry name" value="P-loop containing nucleotide triphosphate hydrolases"/>
    <property type="match status" value="1"/>
</dbReference>
<keyword evidence="5 8" id="KW-0418">Kinase</keyword>
<dbReference type="InterPro" id="IPR001977">
    <property type="entry name" value="Depp_CoAkinase"/>
</dbReference>
<dbReference type="InterPro" id="IPR027417">
    <property type="entry name" value="P-loop_NTPase"/>
</dbReference>
<evidence type="ECO:0000256" key="7">
    <source>
        <dbReference type="SAM" id="MobiDB-lite"/>
    </source>
</evidence>
<protein>
    <recommendedName>
        <fullName evidence="5 6">Dephospho-CoA kinase</fullName>
        <ecNumber evidence="5 6">2.7.1.24</ecNumber>
    </recommendedName>
    <alternativeName>
        <fullName evidence="5">Dephosphocoenzyme A kinase</fullName>
    </alternativeName>
</protein>
<dbReference type="CDD" id="cd02022">
    <property type="entry name" value="DPCK"/>
    <property type="match status" value="1"/>
</dbReference>
<keyword evidence="5" id="KW-0963">Cytoplasm</keyword>
<evidence type="ECO:0000256" key="5">
    <source>
        <dbReference type="HAMAP-Rule" id="MF_00376"/>
    </source>
</evidence>
<comment type="similarity">
    <text evidence="1 5">Belongs to the CoaE family.</text>
</comment>
<dbReference type="PANTHER" id="PTHR10695:SF46">
    <property type="entry name" value="BIFUNCTIONAL COENZYME A SYNTHASE-RELATED"/>
    <property type="match status" value="1"/>
</dbReference>
<comment type="subcellular location">
    <subcellularLocation>
        <location evidence="5">Cytoplasm</location>
    </subcellularLocation>
</comment>
<name>A0A6J4VIY4_9BACT</name>
<feature type="binding site" evidence="5">
    <location>
        <begin position="33"/>
        <end position="38"/>
    </location>
    <ligand>
        <name>ATP</name>
        <dbReference type="ChEBI" id="CHEBI:30616"/>
    </ligand>
</feature>
<keyword evidence="5 8" id="KW-0808">Transferase</keyword>
<dbReference type="NCBIfam" id="TIGR00152">
    <property type="entry name" value="dephospho-CoA kinase"/>
    <property type="match status" value="1"/>
</dbReference>
<dbReference type="SUPFAM" id="SSF52540">
    <property type="entry name" value="P-loop containing nucleoside triphosphate hydrolases"/>
    <property type="match status" value="1"/>
</dbReference>
<dbReference type="GO" id="GO:0005524">
    <property type="term" value="F:ATP binding"/>
    <property type="evidence" value="ECO:0007669"/>
    <property type="project" value="UniProtKB-UniRule"/>
</dbReference>
<proteinExistence type="inferred from homology"/>